<evidence type="ECO:0000256" key="1">
    <source>
        <dbReference type="SAM" id="MobiDB-lite"/>
    </source>
</evidence>
<feature type="compositionally biased region" description="Basic residues" evidence="1">
    <location>
        <begin position="44"/>
        <end position="62"/>
    </location>
</feature>
<comment type="caution">
    <text evidence="2">The sequence shown here is derived from an EMBL/GenBank/DDBJ whole genome shotgun (WGS) entry which is preliminary data.</text>
</comment>
<dbReference type="PROSITE" id="PS51257">
    <property type="entry name" value="PROKAR_LIPOPROTEIN"/>
    <property type="match status" value="1"/>
</dbReference>
<evidence type="ECO:0008006" key="4">
    <source>
        <dbReference type="Google" id="ProtNLM"/>
    </source>
</evidence>
<organism evidence="2 3">
    <name type="scientific">Xylella fastidiosa subsp. multiplex</name>
    <dbReference type="NCBI Taxonomy" id="644357"/>
    <lineage>
        <taxon>Bacteria</taxon>
        <taxon>Pseudomonadati</taxon>
        <taxon>Pseudomonadota</taxon>
        <taxon>Gammaproteobacteria</taxon>
        <taxon>Lysobacterales</taxon>
        <taxon>Lysobacteraceae</taxon>
        <taxon>Xylella</taxon>
    </lineage>
</organism>
<dbReference type="RefSeq" id="WP_154128339.1">
    <property type="nucleotide sequence ID" value="NZ_CP136966.1"/>
</dbReference>
<feature type="region of interest" description="Disordered" evidence="1">
    <location>
        <begin position="32"/>
        <end position="62"/>
    </location>
</feature>
<dbReference type="AlphaFoldDB" id="A0A9Q4MIZ6"/>
<evidence type="ECO:0000313" key="3">
    <source>
        <dbReference type="Proteomes" id="UP000474061"/>
    </source>
</evidence>
<feature type="compositionally biased region" description="Basic and acidic residues" evidence="1">
    <location>
        <begin position="32"/>
        <end position="43"/>
    </location>
</feature>
<protein>
    <recommendedName>
        <fullName evidence="4">Lipoprotein</fullName>
    </recommendedName>
</protein>
<reference evidence="2" key="1">
    <citation type="submission" date="2019-05" db="EMBL/GenBank/DDBJ databases">
        <authorList>
            <person name="Castillo A."/>
            <person name="Giampetruzzi A."/>
            <person name="Landa B."/>
            <person name="Saponari M."/>
            <person name="Almeida R.P.P."/>
            <person name="Moralejo E."/>
            <person name="Marco-Noales E."/>
            <person name="Velasco-Amo M.P."/>
            <person name="Roman-Ecija M."/>
            <person name="Navarro I."/>
            <person name="Monterde A."/>
            <person name="Barbe S."/>
        </authorList>
    </citation>
    <scope>NUCLEOTIDE SEQUENCE</scope>
    <source>
        <strain evidence="2">XYL1981</strain>
    </source>
</reference>
<accession>A0A9Q4MIZ6</accession>
<evidence type="ECO:0000313" key="2">
    <source>
        <dbReference type="EMBL" id="MRU23482.1"/>
    </source>
</evidence>
<sequence length="62" mass="7075">MKNTYVIALIAVTTATLLSGCTTQRHKTIKNDITERHTEDCAKQQHHKWGTKSKKTHQQGKE</sequence>
<dbReference type="Proteomes" id="UP000474061">
    <property type="component" value="Unassembled WGS sequence"/>
</dbReference>
<dbReference type="EMBL" id="VDCJ01000339">
    <property type="protein sequence ID" value="MRU23482.1"/>
    <property type="molecule type" value="Genomic_DNA"/>
</dbReference>
<reference evidence="2" key="2">
    <citation type="journal article" date="2020" name="Appl. Environ. Microbiol.">
        <title>Multiple intercontinental introductions associated with the emergence of a plant pathogen in Europe.</title>
        <authorList>
            <person name="Landa B.B."/>
            <person name="Castillo A.I."/>
            <person name="Giampetruzzi A."/>
            <person name="Kahn A."/>
            <person name="Roman-Ecija M."/>
            <person name="Velasco-Amo M.P."/>
            <person name="Navas-Cortes J.A."/>
            <person name="Marco-Noales E."/>
            <person name="Barbe S."/>
            <person name="Moralejo E."/>
            <person name="Coletta-Filho H.D."/>
            <person name="Saldarelli P."/>
            <person name="Saponari M."/>
            <person name="Almeida R.P.P."/>
        </authorList>
    </citation>
    <scope>NUCLEOTIDE SEQUENCE</scope>
    <source>
        <strain evidence="2">XYL1981</strain>
    </source>
</reference>
<gene>
    <name evidence="2" type="ORF">FG476_05185</name>
</gene>
<proteinExistence type="predicted"/>
<name>A0A9Q4MIZ6_XYLFS</name>